<evidence type="ECO:0000256" key="1">
    <source>
        <dbReference type="ARBA" id="ARBA00004141"/>
    </source>
</evidence>
<feature type="domain" description="SSD" evidence="8">
    <location>
        <begin position="719"/>
        <end position="827"/>
    </location>
</feature>
<dbReference type="Pfam" id="PF12349">
    <property type="entry name" value="Sterol-sensing"/>
    <property type="match status" value="1"/>
</dbReference>
<evidence type="ECO:0000313" key="9">
    <source>
        <dbReference type="EMBL" id="GAQ78788.1"/>
    </source>
</evidence>
<evidence type="ECO:0000259" key="8">
    <source>
        <dbReference type="PROSITE" id="PS50156"/>
    </source>
</evidence>
<comment type="subcellular location">
    <subcellularLocation>
        <location evidence="1">Membrane</location>
        <topology evidence="1">Multi-pass membrane protein</topology>
    </subcellularLocation>
</comment>
<dbReference type="InterPro" id="IPR004869">
    <property type="entry name" value="MMPL_dom"/>
</dbReference>
<feature type="transmembrane region" description="Helical" evidence="7">
    <location>
        <begin position="387"/>
        <end position="409"/>
    </location>
</feature>
<keyword evidence="10" id="KW-1185">Reference proteome</keyword>
<dbReference type="PROSITE" id="PS50156">
    <property type="entry name" value="SSD"/>
    <property type="match status" value="2"/>
</dbReference>
<dbReference type="STRING" id="105231.A0A1Y1HSJ3"/>
<evidence type="ECO:0000256" key="5">
    <source>
        <dbReference type="ARBA" id="ARBA00023136"/>
    </source>
</evidence>
<dbReference type="AlphaFoldDB" id="A0A1Y1HSJ3"/>
<gene>
    <name evidence="9" type="ORF">KFL_000190070</name>
</gene>
<reference evidence="9 10" key="1">
    <citation type="journal article" date="2014" name="Nat. Commun.">
        <title>Klebsormidium flaccidum genome reveals primary factors for plant terrestrial adaptation.</title>
        <authorList>
            <person name="Hori K."/>
            <person name="Maruyama F."/>
            <person name="Fujisawa T."/>
            <person name="Togashi T."/>
            <person name="Yamamoto N."/>
            <person name="Seo M."/>
            <person name="Sato S."/>
            <person name="Yamada T."/>
            <person name="Mori H."/>
            <person name="Tajima N."/>
            <person name="Moriyama T."/>
            <person name="Ikeuchi M."/>
            <person name="Watanabe M."/>
            <person name="Wada H."/>
            <person name="Kobayashi K."/>
            <person name="Saito M."/>
            <person name="Masuda T."/>
            <person name="Sasaki-Sekimoto Y."/>
            <person name="Mashiguchi K."/>
            <person name="Awai K."/>
            <person name="Shimojima M."/>
            <person name="Masuda S."/>
            <person name="Iwai M."/>
            <person name="Nobusawa T."/>
            <person name="Narise T."/>
            <person name="Kondo S."/>
            <person name="Saito H."/>
            <person name="Sato R."/>
            <person name="Murakawa M."/>
            <person name="Ihara Y."/>
            <person name="Oshima-Yamada Y."/>
            <person name="Ohtaka K."/>
            <person name="Satoh M."/>
            <person name="Sonobe K."/>
            <person name="Ishii M."/>
            <person name="Ohtani R."/>
            <person name="Kanamori-Sato M."/>
            <person name="Honoki R."/>
            <person name="Miyazaki D."/>
            <person name="Mochizuki H."/>
            <person name="Umetsu J."/>
            <person name="Higashi K."/>
            <person name="Shibata D."/>
            <person name="Kamiya Y."/>
            <person name="Sato N."/>
            <person name="Nakamura Y."/>
            <person name="Tabata S."/>
            <person name="Ida S."/>
            <person name="Kurokawa K."/>
            <person name="Ohta H."/>
        </authorList>
    </citation>
    <scope>NUCLEOTIDE SEQUENCE [LARGE SCALE GENOMIC DNA]</scope>
    <source>
        <strain evidence="9 10">NIES-2285</strain>
    </source>
</reference>
<dbReference type="SUPFAM" id="SSF82866">
    <property type="entry name" value="Multidrug efflux transporter AcrB transmembrane domain"/>
    <property type="match status" value="2"/>
</dbReference>
<evidence type="ECO:0000256" key="3">
    <source>
        <dbReference type="ARBA" id="ARBA00022692"/>
    </source>
</evidence>
<feature type="transmembrane region" description="Helical" evidence="7">
    <location>
        <begin position="51"/>
        <end position="73"/>
    </location>
</feature>
<organism evidence="9 10">
    <name type="scientific">Klebsormidium nitens</name>
    <name type="common">Green alga</name>
    <name type="synonym">Ulothrix nitens</name>
    <dbReference type="NCBI Taxonomy" id="105231"/>
    <lineage>
        <taxon>Eukaryota</taxon>
        <taxon>Viridiplantae</taxon>
        <taxon>Streptophyta</taxon>
        <taxon>Klebsormidiophyceae</taxon>
        <taxon>Klebsormidiales</taxon>
        <taxon>Klebsormidiaceae</taxon>
        <taxon>Klebsormidium</taxon>
    </lineage>
</organism>
<protein>
    <submittedName>
        <fullName evidence="9">Putative Patched family protein</fullName>
    </submittedName>
</protein>
<sequence length="1034" mass="108990">MAGKKASKDCGCRIPLLTPLNNQLRKIGQVVDDCFKAAFGAAGLFIAKRPLLVIAGSLLLAAVFALGLVRFGVESSEEKLYTPQGSQAFIDRAYVDSVFRYPDRETAVFVTEPKSTSQNVLTKPALLAFLQLYENLASMTATHAGATFKLSPRRARHADALGRAIDPAEVMGGIVTGPSGDNIVSAAAFLLKFSNQNNKPSADSDSEDGYVAAWERAAVNLVNHSPRTVIAQFIATTYGADHESDSAISADLHLIAVGGFLLAVYGLIILAKNHPVASASWLAIASIGSISLAVLCSFGFAAAVGVKFTLVEQVLALLLLGLGTDDMLVIIASHQETAAAGLSVPQRLSATMARAGRGVILTTLTNFVAFCTGITSDLPALQGFMVYAAAGVVFEFVFQTTFFAACLALDMRRQAASRVDWLCCFQSARARTRGYLGSYTPGADSVSQRLVGRYLPAAILTRVGKVVILGVTVGLLVVGGMGAAKVRQNWNSDWFIPRGSYYREVLAVQNRYFQGGVVPFAVYTKNLAEPPLDYFAHQHELAAITANLEASPYVATVPPVDSWYAAFVAWLPTSRHVDSLAPGGLPPTSAAFHAWLGEVLDTDGAYYARSVVFFDGNRTSIKATRIDAYFQDAPDSQYEVNAMNAARAIARHSAPTLDAIAYTDAFLFWQGYDSIAWQTLRDVIIAGSVVFGITIVLLADLVAATAVGLMVLCIDVELVGALHWLGLSFNAVTAINLLLAIGIAVDYSAFIAYAFIDARGTRDERARAALARLGVAVFNGGFTVFLAIVGCAFAQSYIFRTFFKMFMAIVLLGLWHGLFALPVILSLVGTASYHSAPGTEGGENGTSVSPGDCTEDSVTSASGERKRAPAGGSKNGAPGEKNENGAPGKTNDNGAPGEKNGNGAPGENKENGAPGEKIQSGAPGEENGAPGGRNDENGVTNSQGKHAGGFSVTVTKKYVKLGGKKTVPEDSAGRFLLKPPKKLAGNGHVVDHSDLLKENKGPRESEAKALAPGVRTFSVSGAPTKQSASGLAEA</sequence>
<dbReference type="GO" id="GO:0016020">
    <property type="term" value="C:membrane"/>
    <property type="evidence" value="ECO:0000318"/>
    <property type="project" value="GO_Central"/>
</dbReference>
<dbReference type="Pfam" id="PF03176">
    <property type="entry name" value="MMPL"/>
    <property type="match status" value="1"/>
</dbReference>
<evidence type="ECO:0000313" key="10">
    <source>
        <dbReference type="Proteomes" id="UP000054558"/>
    </source>
</evidence>
<feature type="transmembrane region" description="Helical" evidence="7">
    <location>
        <begin position="282"/>
        <end position="308"/>
    </location>
</feature>
<evidence type="ECO:0000256" key="4">
    <source>
        <dbReference type="ARBA" id="ARBA00022989"/>
    </source>
</evidence>
<dbReference type="Gene3D" id="1.20.1640.10">
    <property type="entry name" value="Multidrug efflux transporter AcrB transmembrane domain"/>
    <property type="match status" value="2"/>
</dbReference>
<dbReference type="InterPro" id="IPR051697">
    <property type="entry name" value="Patched_domain-protein"/>
</dbReference>
<comment type="similarity">
    <text evidence="2">Belongs to the patched family.</text>
</comment>
<keyword evidence="4 7" id="KW-1133">Transmembrane helix</keyword>
<dbReference type="Proteomes" id="UP000054558">
    <property type="component" value="Unassembled WGS sequence"/>
</dbReference>
<feature type="transmembrane region" description="Helical" evidence="7">
    <location>
        <begin position="805"/>
        <end position="828"/>
    </location>
</feature>
<feature type="transmembrane region" description="Helical" evidence="7">
    <location>
        <begin position="683"/>
        <end position="711"/>
    </location>
</feature>
<dbReference type="OrthoDB" id="6510177at2759"/>
<feature type="transmembrane region" description="Helical" evidence="7">
    <location>
        <begin position="777"/>
        <end position="799"/>
    </location>
</feature>
<dbReference type="InterPro" id="IPR000731">
    <property type="entry name" value="SSD"/>
</dbReference>
<feature type="transmembrane region" description="Helical" evidence="7">
    <location>
        <begin position="355"/>
        <end position="375"/>
    </location>
</feature>
<feature type="transmembrane region" description="Helical" evidence="7">
    <location>
        <begin position="252"/>
        <end position="270"/>
    </location>
</feature>
<dbReference type="OMA" id="MWHITFF"/>
<dbReference type="PANTHER" id="PTHR10796:SF92">
    <property type="entry name" value="PATCHED-RELATED, ISOFORM A"/>
    <property type="match status" value="1"/>
</dbReference>
<evidence type="ECO:0000256" key="7">
    <source>
        <dbReference type="SAM" id="Phobius"/>
    </source>
</evidence>
<dbReference type="EMBL" id="DF236968">
    <property type="protein sequence ID" value="GAQ78788.1"/>
    <property type="molecule type" value="Genomic_DNA"/>
</dbReference>
<name>A0A1Y1HSJ3_KLENI</name>
<feature type="region of interest" description="Disordered" evidence="6">
    <location>
        <begin position="837"/>
        <end position="952"/>
    </location>
</feature>
<evidence type="ECO:0000256" key="6">
    <source>
        <dbReference type="SAM" id="MobiDB-lite"/>
    </source>
</evidence>
<dbReference type="PANTHER" id="PTHR10796">
    <property type="entry name" value="PATCHED-RELATED"/>
    <property type="match status" value="1"/>
</dbReference>
<keyword evidence="5 7" id="KW-0472">Membrane</keyword>
<feature type="domain" description="SSD" evidence="8">
    <location>
        <begin position="251"/>
        <end position="409"/>
    </location>
</feature>
<evidence type="ECO:0000256" key="2">
    <source>
        <dbReference type="ARBA" id="ARBA00005585"/>
    </source>
</evidence>
<feature type="transmembrane region" description="Helical" evidence="7">
    <location>
        <begin position="731"/>
        <end position="756"/>
    </location>
</feature>
<keyword evidence="3 7" id="KW-0812">Transmembrane</keyword>
<accession>A0A1Y1HSJ3</accession>
<feature type="transmembrane region" description="Helical" evidence="7">
    <location>
        <begin position="314"/>
        <end position="334"/>
    </location>
</feature>
<proteinExistence type="inferred from homology"/>
<dbReference type="InterPro" id="IPR053958">
    <property type="entry name" value="HMGCR/SNAP/NPC1-like_SSD"/>
</dbReference>